<proteinExistence type="predicted"/>
<sequence length="393" mass="44132">MDVLLSHVTSAPGKDAVTARNLSPINNNTADIMGQGCFDNFHTIACIRNGVMTLFVTVIGLFCVLKIIKLHMNRHPTLHQYIIFYCAAVECAVCGVHWMLGKFAQMDFVMQHLKLTQFLVVSHFYWMLATRVLKRERLTNWVLLPCLTVAYIYFTVVALLGITQVKTTFVECLEPYWIMMSAAEFALVQVFMLAGFYITRRLNEISTLESVRRAQKRDLWSIIGAFELSALFGMVYDIVLQALGDETKGCSGIFNHMQEIYSPVFGTFMVIKFLLPIGVMLVIFHPIESSPQDQEDLLPRSQDGTYTSVFSPPRNERNKYRQMYNPTSDYTVQSAALPPPAGVRRTASMPSMAAQGRSPTISPPGPGLHRTASLLPISEEHSSIQNASQNDVK</sequence>
<protein>
    <submittedName>
        <fullName evidence="3">Uncharacterized protein</fullName>
    </submittedName>
</protein>
<name>A0A8J1TBG3_OWEFU</name>
<keyword evidence="2" id="KW-1133">Transmembrane helix</keyword>
<dbReference type="Proteomes" id="UP000749559">
    <property type="component" value="Unassembled WGS sequence"/>
</dbReference>
<feature type="transmembrane region" description="Helical" evidence="2">
    <location>
        <begin position="80"/>
        <end position="100"/>
    </location>
</feature>
<dbReference type="PANTHER" id="PTHR38553">
    <property type="entry name" value="PROTEIN CBG19621"/>
    <property type="match status" value="1"/>
</dbReference>
<evidence type="ECO:0000256" key="2">
    <source>
        <dbReference type="SAM" id="Phobius"/>
    </source>
</evidence>
<keyword evidence="4" id="KW-1185">Reference proteome</keyword>
<feature type="transmembrane region" description="Helical" evidence="2">
    <location>
        <begin position="50"/>
        <end position="68"/>
    </location>
</feature>
<feature type="region of interest" description="Disordered" evidence="1">
    <location>
        <begin position="293"/>
        <end position="393"/>
    </location>
</feature>
<evidence type="ECO:0000256" key="1">
    <source>
        <dbReference type="SAM" id="MobiDB-lite"/>
    </source>
</evidence>
<organism evidence="3 4">
    <name type="scientific">Owenia fusiformis</name>
    <name type="common">Polychaete worm</name>
    <dbReference type="NCBI Taxonomy" id="6347"/>
    <lineage>
        <taxon>Eukaryota</taxon>
        <taxon>Metazoa</taxon>
        <taxon>Spiralia</taxon>
        <taxon>Lophotrochozoa</taxon>
        <taxon>Annelida</taxon>
        <taxon>Polychaeta</taxon>
        <taxon>Sedentaria</taxon>
        <taxon>Canalipalpata</taxon>
        <taxon>Sabellida</taxon>
        <taxon>Oweniida</taxon>
        <taxon>Oweniidae</taxon>
        <taxon>Owenia</taxon>
    </lineage>
</organism>
<accession>A0A8J1TBG3</accession>
<keyword evidence="2" id="KW-0812">Transmembrane</keyword>
<dbReference type="PANTHER" id="PTHR38553:SF1">
    <property type="entry name" value="G PROTEIN-COUPLED RECEPTOR"/>
    <property type="match status" value="1"/>
</dbReference>
<dbReference type="OrthoDB" id="5818871at2759"/>
<feature type="compositionally biased region" description="Polar residues" evidence="1">
    <location>
        <begin position="324"/>
        <end position="334"/>
    </location>
</feature>
<evidence type="ECO:0000313" key="4">
    <source>
        <dbReference type="Proteomes" id="UP000749559"/>
    </source>
</evidence>
<evidence type="ECO:0000313" key="3">
    <source>
        <dbReference type="EMBL" id="CAH1799517.1"/>
    </source>
</evidence>
<feature type="transmembrane region" description="Helical" evidence="2">
    <location>
        <begin position="176"/>
        <end position="198"/>
    </location>
</feature>
<keyword evidence="2" id="KW-0472">Membrane</keyword>
<gene>
    <name evidence="3" type="ORF">OFUS_LOCUS23525</name>
</gene>
<feature type="transmembrane region" description="Helical" evidence="2">
    <location>
        <begin position="260"/>
        <end position="284"/>
    </location>
</feature>
<reference evidence="3" key="1">
    <citation type="submission" date="2022-03" db="EMBL/GenBank/DDBJ databases">
        <authorList>
            <person name="Martin C."/>
        </authorList>
    </citation>
    <scope>NUCLEOTIDE SEQUENCE</scope>
</reference>
<comment type="caution">
    <text evidence="3">The sequence shown here is derived from an EMBL/GenBank/DDBJ whole genome shotgun (WGS) entry which is preliminary data.</text>
</comment>
<feature type="compositionally biased region" description="Polar residues" evidence="1">
    <location>
        <begin position="383"/>
        <end position="393"/>
    </location>
</feature>
<feature type="transmembrane region" description="Helical" evidence="2">
    <location>
        <begin position="141"/>
        <end position="164"/>
    </location>
</feature>
<feature type="transmembrane region" description="Helical" evidence="2">
    <location>
        <begin position="112"/>
        <end position="129"/>
    </location>
</feature>
<feature type="transmembrane region" description="Helical" evidence="2">
    <location>
        <begin position="219"/>
        <end position="240"/>
    </location>
</feature>
<dbReference type="AlphaFoldDB" id="A0A8J1TBG3"/>
<dbReference type="EMBL" id="CAIIXF020000011">
    <property type="protein sequence ID" value="CAH1799517.1"/>
    <property type="molecule type" value="Genomic_DNA"/>
</dbReference>